<dbReference type="SMART" id="SM00089">
    <property type="entry name" value="PKD"/>
    <property type="match status" value="1"/>
</dbReference>
<keyword evidence="5" id="KW-1133">Transmembrane helix</keyword>
<dbReference type="GO" id="GO:0000209">
    <property type="term" value="P:protein polyubiquitination"/>
    <property type="evidence" value="ECO:0007669"/>
    <property type="project" value="TreeGrafter"/>
</dbReference>
<dbReference type="PANTHER" id="PTHR15622:SF2">
    <property type="entry name" value="U4_U6 SMALL NUCLEAR RIBONUCLEOPROTEIN PRP4"/>
    <property type="match status" value="1"/>
</dbReference>
<keyword evidence="1 4" id="KW-0853">WD repeat</keyword>
<dbReference type="Pfam" id="PF07676">
    <property type="entry name" value="PD40"/>
    <property type="match status" value="1"/>
</dbReference>
<keyword evidence="5" id="KW-0472">Membrane</keyword>
<evidence type="ECO:0000256" key="2">
    <source>
        <dbReference type="ARBA" id="ARBA00022737"/>
    </source>
</evidence>
<dbReference type="PANTHER" id="PTHR15622">
    <property type="entry name" value="WD40 REPEAT PROTEIN"/>
    <property type="match status" value="1"/>
</dbReference>
<dbReference type="Gene3D" id="2.130.10.10">
    <property type="entry name" value="YVTN repeat-like/Quinoprotein amine dehydrogenase"/>
    <property type="match status" value="3"/>
</dbReference>
<feature type="repeat" description="WD" evidence="4">
    <location>
        <begin position="32"/>
        <end position="73"/>
    </location>
</feature>
<dbReference type="SUPFAM" id="SSF50998">
    <property type="entry name" value="Quinoprotein alcohol dehydrogenase-like"/>
    <property type="match status" value="1"/>
</dbReference>
<dbReference type="SUPFAM" id="SSF49299">
    <property type="entry name" value="PKD domain"/>
    <property type="match status" value="1"/>
</dbReference>
<dbReference type="PROSITE" id="PS00678">
    <property type="entry name" value="WD_REPEATS_1"/>
    <property type="match status" value="1"/>
</dbReference>
<dbReference type="InterPro" id="IPR019775">
    <property type="entry name" value="WD40_repeat_CS"/>
</dbReference>
<keyword evidence="3" id="KW-0833">Ubl conjugation pathway</keyword>
<feature type="domain" description="PKD" evidence="6">
    <location>
        <begin position="346"/>
        <end position="417"/>
    </location>
</feature>
<keyword evidence="5" id="KW-0812">Transmembrane</keyword>
<dbReference type="Pfam" id="PF18911">
    <property type="entry name" value="PKD_4"/>
    <property type="match status" value="1"/>
</dbReference>
<evidence type="ECO:0000256" key="3">
    <source>
        <dbReference type="ARBA" id="ARBA00022786"/>
    </source>
</evidence>
<feature type="repeat" description="WD" evidence="4">
    <location>
        <begin position="218"/>
        <end position="251"/>
    </location>
</feature>
<dbReference type="NCBIfam" id="TIGR04183">
    <property type="entry name" value="Por_Secre_tail"/>
    <property type="match status" value="1"/>
</dbReference>
<gene>
    <name evidence="7" type="ORF">A2519_06540</name>
</gene>
<comment type="caution">
    <text evidence="7">The sequence shown here is derived from an EMBL/GenBank/DDBJ whole genome shotgun (WGS) entry which is preliminary data.</text>
</comment>
<dbReference type="InterPro" id="IPR035986">
    <property type="entry name" value="PKD_dom_sf"/>
</dbReference>
<dbReference type="CDD" id="cd00146">
    <property type="entry name" value="PKD"/>
    <property type="match status" value="1"/>
</dbReference>
<dbReference type="InterPro" id="IPR001680">
    <property type="entry name" value="WD40_rpt"/>
</dbReference>
<dbReference type="Gene3D" id="2.60.40.10">
    <property type="entry name" value="Immunoglobulins"/>
    <property type="match status" value="1"/>
</dbReference>
<evidence type="ECO:0000256" key="1">
    <source>
        <dbReference type="ARBA" id="ARBA00022574"/>
    </source>
</evidence>
<feature type="transmembrane region" description="Helical" evidence="5">
    <location>
        <begin position="16"/>
        <end position="35"/>
    </location>
</feature>
<evidence type="ECO:0000256" key="4">
    <source>
        <dbReference type="PROSITE-ProRule" id="PRU00221"/>
    </source>
</evidence>
<feature type="repeat" description="WD" evidence="4">
    <location>
        <begin position="293"/>
        <end position="334"/>
    </location>
</feature>
<dbReference type="Proteomes" id="UP000179243">
    <property type="component" value="Unassembled WGS sequence"/>
</dbReference>
<dbReference type="InterPro" id="IPR026444">
    <property type="entry name" value="Secre_tail"/>
</dbReference>
<dbReference type="InterPro" id="IPR011047">
    <property type="entry name" value="Quinoprotein_ADH-like_sf"/>
</dbReference>
<evidence type="ECO:0000313" key="7">
    <source>
        <dbReference type="EMBL" id="OGK02997.1"/>
    </source>
</evidence>
<dbReference type="Pfam" id="PF18962">
    <property type="entry name" value="Por_Secre_tail"/>
    <property type="match status" value="1"/>
</dbReference>
<dbReference type="PROSITE" id="PS50294">
    <property type="entry name" value="WD_REPEATS_REGION"/>
    <property type="match status" value="4"/>
</dbReference>
<protein>
    <recommendedName>
        <fullName evidence="6">PKD domain-containing protein</fullName>
    </recommendedName>
</protein>
<dbReference type="InterPro" id="IPR015943">
    <property type="entry name" value="WD40/YVTN_repeat-like_dom_sf"/>
</dbReference>
<dbReference type="CDD" id="cd00200">
    <property type="entry name" value="WD40"/>
    <property type="match status" value="1"/>
</dbReference>
<sequence length="523" mass="56186">MRRVHTYPVRKNSRPYLSIIVFGIISILAVGNSPADERIYAVRFSPNGQFVAAVGGDGSAKFWDWQTGKYFSSIPTFGWAHDISWSPDGRRVTIGIRGPAREYDFLSGALLHTFNKASMWEVAIEYMHNDLARCAIAGPVIGTTTGHLDVWGVGTGSILRNIVDNNGGGEALDLSPDDSIGALGCWDSILGYSKVKLWDLSTGNVIRTLSPIYTNWCTCVKYTPDGKKLVSTSNDGTAKLWDVLTGNLLLTFTGHTQNVRECAVSPDGKRLLTACQDGRVGYWNLETGANIYMMNHGGVIDGVDFSPDGSVGVSCSYSVTIKLWDLSTGSMIRQFSGTTTAPSNYWPTAFAGADIKGVVNQTVNFDGSASADLDNDPLTYTWDFGDGSPQGVGAIVSHAYSSAGPYKVVLTVSDGLSLDTDILTAIIDNPTGIISSSDIPGNPVLDAGPNPLNATATISLFNPGKSARLLIYDIRGNLVKEFKNIRAGKNTVVWNIGTHASGVYVIKAKIGNDNYLKKLILSR</sequence>
<accession>A0A1F7F8Y8</accession>
<reference evidence="7 8" key="1">
    <citation type="journal article" date="2016" name="Nat. Commun.">
        <title>Thousands of microbial genomes shed light on interconnected biogeochemical processes in an aquifer system.</title>
        <authorList>
            <person name="Anantharaman K."/>
            <person name="Brown C.T."/>
            <person name="Hug L.A."/>
            <person name="Sharon I."/>
            <person name="Castelle C.J."/>
            <person name="Probst A.J."/>
            <person name="Thomas B.C."/>
            <person name="Singh A."/>
            <person name="Wilkins M.J."/>
            <person name="Karaoz U."/>
            <person name="Brodie E.L."/>
            <person name="Williams K.H."/>
            <person name="Hubbard S.S."/>
            <person name="Banfield J.F."/>
        </authorList>
    </citation>
    <scope>NUCLEOTIDE SEQUENCE [LARGE SCALE GENOMIC DNA]</scope>
</reference>
<name>A0A1F7F8Y8_UNCRA</name>
<dbReference type="InterPro" id="IPR011659">
    <property type="entry name" value="WD40"/>
</dbReference>
<dbReference type="AlphaFoldDB" id="A0A1F7F8Y8"/>
<organism evidence="7 8">
    <name type="scientific">Candidatus Raymondbacteria bacterium RIFOXYD12_FULL_49_13</name>
    <dbReference type="NCBI Taxonomy" id="1817890"/>
    <lineage>
        <taxon>Bacteria</taxon>
        <taxon>Raymondiibacteriota</taxon>
    </lineage>
</organism>
<dbReference type="InterPro" id="IPR000601">
    <property type="entry name" value="PKD_dom"/>
</dbReference>
<dbReference type="EMBL" id="MFYX01000099">
    <property type="protein sequence ID" value="OGK02997.1"/>
    <property type="molecule type" value="Genomic_DNA"/>
</dbReference>
<dbReference type="InterPro" id="IPR051983">
    <property type="entry name" value="WSB_SOCS-box_domain"/>
</dbReference>
<dbReference type="SMART" id="SM00320">
    <property type="entry name" value="WD40"/>
    <property type="match status" value="5"/>
</dbReference>
<proteinExistence type="predicted"/>
<evidence type="ECO:0000259" key="6">
    <source>
        <dbReference type="PROSITE" id="PS50093"/>
    </source>
</evidence>
<dbReference type="Pfam" id="PF00400">
    <property type="entry name" value="WD40"/>
    <property type="match status" value="4"/>
</dbReference>
<evidence type="ECO:0000256" key="5">
    <source>
        <dbReference type="SAM" id="Phobius"/>
    </source>
</evidence>
<dbReference type="PROSITE" id="PS50082">
    <property type="entry name" value="WD_REPEATS_2"/>
    <property type="match status" value="4"/>
</dbReference>
<feature type="repeat" description="WD" evidence="4">
    <location>
        <begin position="252"/>
        <end position="293"/>
    </location>
</feature>
<keyword evidence="2" id="KW-0677">Repeat</keyword>
<dbReference type="InterPro" id="IPR013783">
    <property type="entry name" value="Ig-like_fold"/>
</dbReference>
<dbReference type="InterPro" id="IPR022409">
    <property type="entry name" value="PKD/Chitinase_dom"/>
</dbReference>
<dbReference type="PROSITE" id="PS50093">
    <property type="entry name" value="PKD"/>
    <property type="match status" value="1"/>
</dbReference>
<evidence type="ECO:0000313" key="8">
    <source>
        <dbReference type="Proteomes" id="UP000179243"/>
    </source>
</evidence>